<comment type="caution">
    <text evidence="2">The sequence shown here is derived from an EMBL/GenBank/DDBJ whole genome shotgun (WGS) entry which is preliminary data.</text>
</comment>
<reference evidence="2 3" key="1">
    <citation type="journal article" date="2019" name="Genome Biol. Evol.">
        <title>Whole-Genome Sequencing of the Giant Devil Catfish, Bagarius yarrelli.</title>
        <authorList>
            <person name="Jiang W."/>
            <person name="Lv Y."/>
            <person name="Cheng L."/>
            <person name="Yang K."/>
            <person name="Chao B."/>
            <person name="Wang X."/>
            <person name="Li Y."/>
            <person name="Pan X."/>
            <person name="You X."/>
            <person name="Zhang Y."/>
            <person name="Yang J."/>
            <person name="Li J."/>
            <person name="Zhang X."/>
            <person name="Liu S."/>
            <person name="Sun C."/>
            <person name="Yang J."/>
            <person name="Shi Q."/>
        </authorList>
    </citation>
    <scope>NUCLEOTIDE SEQUENCE [LARGE SCALE GENOMIC DNA]</scope>
    <source>
        <strain evidence="2">JWS20170419001</strain>
        <tissue evidence="2">Muscle</tissue>
    </source>
</reference>
<dbReference type="EMBL" id="VCAZ01000034">
    <property type="protein sequence ID" value="TSL61129.1"/>
    <property type="molecule type" value="Genomic_DNA"/>
</dbReference>
<keyword evidence="3" id="KW-1185">Reference proteome</keyword>
<protein>
    <submittedName>
        <fullName evidence="2">Uncharacterized protein</fullName>
    </submittedName>
</protein>
<name>A0A556U040_BAGYA</name>
<organism evidence="2 3">
    <name type="scientific">Bagarius yarrelli</name>
    <name type="common">Goonch</name>
    <name type="synonym">Bagrus yarrelli</name>
    <dbReference type="NCBI Taxonomy" id="175774"/>
    <lineage>
        <taxon>Eukaryota</taxon>
        <taxon>Metazoa</taxon>
        <taxon>Chordata</taxon>
        <taxon>Craniata</taxon>
        <taxon>Vertebrata</taxon>
        <taxon>Euteleostomi</taxon>
        <taxon>Actinopterygii</taxon>
        <taxon>Neopterygii</taxon>
        <taxon>Teleostei</taxon>
        <taxon>Ostariophysi</taxon>
        <taxon>Siluriformes</taxon>
        <taxon>Sisoridae</taxon>
        <taxon>Sisorinae</taxon>
        <taxon>Bagarius</taxon>
    </lineage>
</organism>
<feature type="compositionally biased region" description="Basic and acidic residues" evidence="1">
    <location>
        <begin position="31"/>
        <end position="52"/>
    </location>
</feature>
<proteinExistence type="predicted"/>
<accession>A0A556U040</accession>
<evidence type="ECO:0000256" key="1">
    <source>
        <dbReference type="SAM" id="MobiDB-lite"/>
    </source>
</evidence>
<evidence type="ECO:0000313" key="3">
    <source>
        <dbReference type="Proteomes" id="UP000319801"/>
    </source>
</evidence>
<evidence type="ECO:0000313" key="2">
    <source>
        <dbReference type="EMBL" id="TSL61129.1"/>
    </source>
</evidence>
<dbReference type="AlphaFoldDB" id="A0A556U040"/>
<sequence length="121" mass="14378">MRYTMEVADVQSKYFEKEKDSGDGSGFNLAFKEERRKAKKETEPPKNADQRLNRLNTNPKLHLRNRTRSFSGCRERARRKPNPNKQNKVFPDKIKGFSLFLFPLRKKKSPWKREVRPGGYF</sequence>
<gene>
    <name evidence="2" type="ORF">Baya_6400</name>
</gene>
<dbReference type="Proteomes" id="UP000319801">
    <property type="component" value="Unassembled WGS sequence"/>
</dbReference>
<feature type="region of interest" description="Disordered" evidence="1">
    <location>
        <begin position="17"/>
        <end position="90"/>
    </location>
</feature>